<dbReference type="PANTHER" id="PTHR43581">
    <property type="entry name" value="ATP/GTP PHOSPHATASE"/>
    <property type="match status" value="1"/>
</dbReference>
<dbReference type="AlphaFoldDB" id="A0A4R2RQT7"/>
<dbReference type="Gene3D" id="3.40.50.300">
    <property type="entry name" value="P-loop containing nucleotide triphosphate hydrolases"/>
    <property type="match status" value="1"/>
</dbReference>
<organism evidence="2 3">
    <name type="scientific">Heliophilum fasciatum</name>
    <dbReference type="NCBI Taxonomy" id="35700"/>
    <lineage>
        <taxon>Bacteria</taxon>
        <taxon>Bacillati</taxon>
        <taxon>Bacillota</taxon>
        <taxon>Clostridia</taxon>
        <taxon>Eubacteriales</taxon>
        <taxon>Heliobacteriaceae</taxon>
        <taxon>Heliophilum</taxon>
    </lineage>
</organism>
<dbReference type="InterPro" id="IPR051396">
    <property type="entry name" value="Bact_Antivir_Def_Nuclease"/>
</dbReference>
<keyword evidence="3" id="KW-1185">Reference proteome</keyword>
<dbReference type="PANTHER" id="PTHR43581:SF4">
    <property type="entry name" value="ATP_GTP PHOSPHATASE"/>
    <property type="match status" value="1"/>
</dbReference>
<evidence type="ECO:0000259" key="1">
    <source>
        <dbReference type="Pfam" id="PF13304"/>
    </source>
</evidence>
<dbReference type="OrthoDB" id="1803022at2"/>
<proteinExistence type="predicted"/>
<name>A0A4R2RQT7_9FIRM</name>
<evidence type="ECO:0000313" key="2">
    <source>
        <dbReference type="EMBL" id="TCP65139.1"/>
    </source>
</evidence>
<dbReference type="InterPro" id="IPR003959">
    <property type="entry name" value="ATPase_AAA_core"/>
</dbReference>
<dbReference type="RefSeq" id="WP_131918562.1">
    <property type="nucleotide sequence ID" value="NZ_JAOQNU010000006.1"/>
</dbReference>
<dbReference type="GO" id="GO:0016887">
    <property type="term" value="F:ATP hydrolysis activity"/>
    <property type="evidence" value="ECO:0007669"/>
    <property type="project" value="InterPro"/>
</dbReference>
<dbReference type="Pfam" id="PF13304">
    <property type="entry name" value="AAA_21"/>
    <property type="match status" value="1"/>
</dbReference>
<accession>A0A4R2RQT7</accession>
<feature type="domain" description="ATPase AAA-type core" evidence="1">
    <location>
        <begin position="47"/>
        <end position="377"/>
    </location>
</feature>
<dbReference type="PIRSF" id="PIRSF029347">
    <property type="entry name" value="RecF"/>
    <property type="match status" value="1"/>
</dbReference>
<dbReference type="EMBL" id="SLXT01000006">
    <property type="protein sequence ID" value="TCP65139.1"/>
    <property type="molecule type" value="Genomic_DNA"/>
</dbReference>
<comment type="caution">
    <text evidence="2">The sequence shown here is derived from an EMBL/GenBank/DDBJ whole genome shotgun (WGS) entry which is preliminary data.</text>
</comment>
<evidence type="ECO:0000313" key="3">
    <source>
        <dbReference type="Proteomes" id="UP000294813"/>
    </source>
</evidence>
<dbReference type="SUPFAM" id="SSF52540">
    <property type="entry name" value="P-loop containing nucleoside triphosphate hydrolases"/>
    <property type="match status" value="1"/>
</dbReference>
<dbReference type="InterPro" id="IPR014555">
    <property type="entry name" value="RecF-like"/>
</dbReference>
<gene>
    <name evidence="2" type="ORF">EDD73_10617</name>
</gene>
<dbReference type="Proteomes" id="UP000294813">
    <property type="component" value="Unassembled WGS sequence"/>
</dbReference>
<dbReference type="InterPro" id="IPR027417">
    <property type="entry name" value="P-loop_NTPase"/>
</dbReference>
<reference evidence="2 3" key="1">
    <citation type="submission" date="2019-03" db="EMBL/GenBank/DDBJ databases">
        <title>Genomic Encyclopedia of Type Strains, Phase IV (KMG-IV): sequencing the most valuable type-strain genomes for metagenomic binning, comparative biology and taxonomic classification.</title>
        <authorList>
            <person name="Goeker M."/>
        </authorList>
    </citation>
    <scope>NUCLEOTIDE SEQUENCE [LARGE SCALE GENOMIC DNA]</scope>
    <source>
        <strain evidence="2 3">DSM 11170</strain>
    </source>
</reference>
<protein>
    <submittedName>
        <fullName evidence="2">Putative ATPase</fullName>
    </submittedName>
</protein>
<sequence>MMILKILPQAKGRSGIMRLCSVSVEGFRNIQRSKVICTEMVALVSLNSYGKSNLLQAIDFGVDFISSNENTKKKMMSWTKGIPLNKGTASKDFRIEFEMTTSLNNKVYNIIYGYQFRWIRSDETGANIIGEWLKIKIEGKNQKFNILINRDEDKAFYRSSETGRCNTKISIDNNDLIINKLKAFENLYYHDVIKGINSLKVYIERHLDASQSYTPDPIIRKDIDVLEMEGVNNLPRVIYHLKKQYSEKYNLLINAYTQLFPQITELIVEEIDIQNKFQSKIPDDIPFKLDNKIYALYVIDNNLNQPISFEAMSDGAKRVFLLLTNIVIADLNNLSLIAVEEPENSIHPSLLQNYLRVLSQLLGDTKIIITSHSPYIIQYLEPQNIYVGLPKPYGVAQFAKIRKSAQKFLFDDASNLEMSTGDYLFELISGTEDDMKILEKYLEFENHE</sequence>
<dbReference type="GO" id="GO:0005524">
    <property type="term" value="F:ATP binding"/>
    <property type="evidence" value="ECO:0007669"/>
    <property type="project" value="InterPro"/>
</dbReference>